<proteinExistence type="predicted"/>
<dbReference type="EMBL" id="JAUKTV010000024">
    <property type="protein sequence ID" value="KAK0702621.1"/>
    <property type="molecule type" value="Genomic_DNA"/>
</dbReference>
<comment type="caution">
    <text evidence="1">The sequence shown here is derived from an EMBL/GenBank/DDBJ whole genome shotgun (WGS) entry which is preliminary data.</text>
</comment>
<protein>
    <submittedName>
        <fullName evidence="1">Uncharacterized protein</fullName>
    </submittedName>
</protein>
<dbReference type="Proteomes" id="UP001172159">
    <property type="component" value="Unassembled WGS sequence"/>
</dbReference>
<organism evidence="1 2">
    <name type="scientific">Apiosordaria backusii</name>
    <dbReference type="NCBI Taxonomy" id="314023"/>
    <lineage>
        <taxon>Eukaryota</taxon>
        <taxon>Fungi</taxon>
        <taxon>Dikarya</taxon>
        <taxon>Ascomycota</taxon>
        <taxon>Pezizomycotina</taxon>
        <taxon>Sordariomycetes</taxon>
        <taxon>Sordariomycetidae</taxon>
        <taxon>Sordariales</taxon>
        <taxon>Lasiosphaeriaceae</taxon>
        <taxon>Apiosordaria</taxon>
    </lineage>
</organism>
<sequence length="60" mass="6668">MIESRIRTPCANRMIQDKCNFSSPNSLRTLLSHHSLFSGLPACRGFKAIVPSFCGLLSRT</sequence>
<accession>A0AA40DII6</accession>
<reference evidence="1" key="1">
    <citation type="submission" date="2023-06" db="EMBL/GenBank/DDBJ databases">
        <title>Genome-scale phylogeny and comparative genomics of the fungal order Sordariales.</title>
        <authorList>
            <consortium name="Lawrence Berkeley National Laboratory"/>
            <person name="Hensen N."/>
            <person name="Bonometti L."/>
            <person name="Westerberg I."/>
            <person name="Brannstrom I.O."/>
            <person name="Guillou S."/>
            <person name="Cros-Aarteil S."/>
            <person name="Calhoun S."/>
            <person name="Haridas S."/>
            <person name="Kuo A."/>
            <person name="Mondo S."/>
            <person name="Pangilinan J."/>
            <person name="Riley R."/>
            <person name="Labutti K."/>
            <person name="Andreopoulos B."/>
            <person name="Lipzen A."/>
            <person name="Chen C."/>
            <person name="Yanf M."/>
            <person name="Daum C."/>
            <person name="Ng V."/>
            <person name="Clum A."/>
            <person name="Steindorff A."/>
            <person name="Ohm R."/>
            <person name="Martin F."/>
            <person name="Silar P."/>
            <person name="Natvig D."/>
            <person name="Lalanne C."/>
            <person name="Gautier V."/>
            <person name="Ament-Velasquez S.L."/>
            <person name="Kruys A."/>
            <person name="Hutchinson M.I."/>
            <person name="Powell A.J."/>
            <person name="Barry K."/>
            <person name="Miller A.N."/>
            <person name="Grigoriev I.V."/>
            <person name="Debuchy R."/>
            <person name="Gladieux P."/>
            <person name="Thoren M.H."/>
            <person name="Johannesson H."/>
        </authorList>
    </citation>
    <scope>NUCLEOTIDE SEQUENCE</scope>
    <source>
        <strain evidence="1">CBS 540.89</strain>
    </source>
</reference>
<feature type="non-terminal residue" evidence="1">
    <location>
        <position position="60"/>
    </location>
</feature>
<keyword evidence="2" id="KW-1185">Reference proteome</keyword>
<gene>
    <name evidence="1" type="ORF">B0T21DRAFT_250990</name>
</gene>
<evidence type="ECO:0000313" key="2">
    <source>
        <dbReference type="Proteomes" id="UP001172159"/>
    </source>
</evidence>
<name>A0AA40DII6_9PEZI</name>
<evidence type="ECO:0000313" key="1">
    <source>
        <dbReference type="EMBL" id="KAK0702621.1"/>
    </source>
</evidence>
<dbReference type="AlphaFoldDB" id="A0AA40DII6"/>